<gene>
    <name evidence="3" type="ORF">CKA38_03810</name>
</gene>
<dbReference type="InterPro" id="IPR010496">
    <property type="entry name" value="AL/BT2_dom"/>
</dbReference>
<organism evidence="3 4">
    <name type="scientific">Ereboglobus luteus</name>
    <dbReference type="NCBI Taxonomy" id="1796921"/>
    <lineage>
        <taxon>Bacteria</taxon>
        <taxon>Pseudomonadati</taxon>
        <taxon>Verrucomicrobiota</taxon>
        <taxon>Opitutia</taxon>
        <taxon>Opitutales</taxon>
        <taxon>Opitutaceae</taxon>
        <taxon>Ereboglobus</taxon>
    </lineage>
</organism>
<feature type="domain" description="3-keto-alpha-glucoside-1,2-lyase/3-keto-2-hydroxy-glucal hydratase" evidence="2">
    <location>
        <begin position="178"/>
        <end position="348"/>
    </location>
</feature>
<dbReference type="GO" id="GO:0016787">
    <property type="term" value="F:hydrolase activity"/>
    <property type="evidence" value="ECO:0007669"/>
    <property type="project" value="InterPro"/>
</dbReference>
<keyword evidence="1" id="KW-0472">Membrane</keyword>
<evidence type="ECO:0000259" key="2">
    <source>
        <dbReference type="Pfam" id="PF06439"/>
    </source>
</evidence>
<evidence type="ECO:0000256" key="1">
    <source>
        <dbReference type="SAM" id="Phobius"/>
    </source>
</evidence>
<dbReference type="Gene3D" id="2.60.120.560">
    <property type="entry name" value="Exo-inulinase, domain 1"/>
    <property type="match status" value="1"/>
</dbReference>
<dbReference type="EMBL" id="CP023004">
    <property type="protein sequence ID" value="AWI08492.1"/>
    <property type="molecule type" value="Genomic_DNA"/>
</dbReference>
<dbReference type="KEGG" id="elut:CKA38_03810"/>
<evidence type="ECO:0000313" key="4">
    <source>
        <dbReference type="Proteomes" id="UP000244896"/>
    </source>
</evidence>
<dbReference type="Pfam" id="PF06439">
    <property type="entry name" value="3keto-disac_hyd"/>
    <property type="match status" value="1"/>
</dbReference>
<sequence length="362" mass="39603">MQKRNSRFTHFIQRFIIGTAIIGVMSAAVAKSPESKTVPLFDGKTLDGWIDIRDNYASFSGGDILNPGSFAQKLATKSDAVATFLNGRLSDSVRASLADCPQPESPRMKRYRNALAKDLNRIISGAGIHNELRFRGVALKQETRDLLAAGAKLKDAASLARLNKLLIEDAFAGDLAQSPSRGWIVKDGVLASTGAGRGVLCTEKDYARFRLTFTMRQARARPGQGHQPCVLIFCTRPREGEKPLGALGGIQLQPPNGSHWDYRPGKNNNGGAAFTKLNKTRYDNSVWFRVEILADATKGTARMAVAHPAMEKPREVLRFSDPAAGKTGPIALQMHNAGLFDEFKDIAIEIDPDVNELLMLRE</sequence>
<keyword evidence="1" id="KW-1133">Transmembrane helix</keyword>
<name>A0A2U8E1U1_9BACT</name>
<keyword evidence="1" id="KW-0812">Transmembrane</keyword>
<protein>
    <recommendedName>
        <fullName evidence="2">3-keto-alpha-glucoside-1,2-lyase/3-keto-2-hydroxy-glucal hydratase domain-containing protein</fullName>
    </recommendedName>
</protein>
<proteinExistence type="predicted"/>
<accession>A0A2U8E1U1</accession>
<dbReference type="OrthoDB" id="128203at2"/>
<feature type="transmembrane region" description="Helical" evidence="1">
    <location>
        <begin position="12"/>
        <end position="30"/>
    </location>
</feature>
<dbReference type="Proteomes" id="UP000244896">
    <property type="component" value="Chromosome"/>
</dbReference>
<reference evidence="3 4" key="1">
    <citation type="journal article" date="2018" name="Syst. Appl. Microbiol.">
        <title>Ereboglobus luteus gen. nov. sp. nov. from cockroach guts, and new insights into the oxygen relationship of the genera Opitutus and Didymococcus (Verrucomicrobia: Opitutaceae).</title>
        <authorList>
            <person name="Tegtmeier D."/>
            <person name="Belitz A."/>
            <person name="Radek R."/>
            <person name="Heimerl T."/>
            <person name="Brune A."/>
        </authorList>
    </citation>
    <scope>NUCLEOTIDE SEQUENCE [LARGE SCALE GENOMIC DNA]</scope>
    <source>
        <strain evidence="3 4">Ho45</strain>
    </source>
</reference>
<keyword evidence="4" id="KW-1185">Reference proteome</keyword>
<evidence type="ECO:0000313" key="3">
    <source>
        <dbReference type="EMBL" id="AWI08492.1"/>
    </source>
</evidence>
<dbReference type="RefSeq" id="WP_108824301.1">
    <property type="nucleotide sequence ID" value="NZ_CP023004.1"/>
</dbReference>
<dbReference type="AlphaFoldDB" id="A0A2U8E1U1"/>